<dbReference type="Gene3D" id="3.40.50.2000">
    <property type="entry name" value="Glycogen Phosphorylase B"/>
    <property type="match status" value="1"/>
</dbReference>
<keyword evidence="4" id="KW-0808">Transferase</keyword>
<dbReference type="GO" id="GO:0009247">
    <property type="term" value="P:glycolipid biosynthetic process"/>
    <property type="evidence" value="ECO:0007669"/>
    <property type="project" value="InterPro"/>
</dbReference>
<evidence type="ECO:0000256" key="2">
    <source>
        <dbReference type="ARBA" id="ARBA00006962"/>
    </source>
</evidence>
<dbReference type="AlphaFoldDB" id="A0A160T7B7"/>
<evidence type="ECO:0000313" key="7">
    <source>
        <dbReference type="EMBL" id="CUS05862.1"/>
    </source>
</evidence>
<evidence type="ECO:0000256" key="1">
    <source>
        <dbReference type="ARBA" id="ARBA00004370"/>
    </source>
</evidence>
<dbReference type="PANTHER" id="PTHR43025:SF3">
    <property type="entry name" value="MONOGALACTOSYLDIACYLGLYCEROL SYNTHASE 1, CHLOROPLASTIC"/>
    <property type="match status" value="1"/>
</dbReference>
<comment type="similarity">
    <text evidence="2">Belongs to the glycosyltransferase 28 family.</text>
</comment>
<dbReference type="InterPro" id="IPR009695">
    <property type="entry name" value="Diacylglyc_glucosyltr_N"/>
</dbReference>
<dbReference type="Proteomes" id="UP000215027">
    <property type="component" value="Chromosome II"/>
</dbReference>
<gene>
    <name evidence="7" type="ORF">CFX0092_B0328</name>
</gene>
<sequence length="413" mass="45411">MTRQKILILTADAGFGHRSAANAICRALELRYGEAAHTIIVNPLDEPGAPPFMRGAENDYDKLAREWPQFYKLGYKMSDMSLTTNVTEMAYVMMMYDVIARLMKQHAPDIVVITFPTYQYPVAAHRRLTNSAIPIATIVTDLVSLQKMWFSQSVDLCLVPTAIAARLAVERGLDADLVHVTGLPVNPALADVPASKAAARRALGWPEDKFTVLAVGSKRVERLDAFVQVLNHTGFDLHLVAVAGGNETLYQSLQATEWHVPTTVYDFVRNMPDLMHAADCLISKAGGLIVTESLACGLPLILTQFIPGQETGNVRFVVEQGAGELALEPLALLETLAHWLADDRQLFHERAANARRLGKPEAAFAAADLIWQTAQAGATQRGRRFPISRDKMKALLRQFGGDRWSSPDRGLTA</sequence>
<dbReference type="Pfam" id="PF06925">
    <property type="entry name" value="MGDG_synth"/>
    <property type="match status" value="1"/>
</dbReference>
<dbReference type="GO" id="GO:0016758">
    <property type="term" value="F:hexosyltransferase activity"/>
    <property type="evidence" value="ECO:0007669"/>
    <property type="project" value="InterPro"/>
</dbReference>
<dbReference type="EMBL" id="LN890656">
    <property type="protein sequence ID" value="CUS05862.1"/>
    <property type="molecule type" value="Genomic_DNA"/>
</dbReference>
<dbReference type="PANTHER" id="PTHR43025">
    <property type="entry name" value="MONOGALACTOSYLDIACYLGLYCEROL SYNTHASE"/>
    <property type="match status" value="1"/>
</dbReference>
<accession>A0A160T7B7</accession>
<reference evidence="7" key="1">
    <citation type="submission" date="2016-01" db="EMBL/GenBank/DDBJ databases">
        <authorList>
            <person name="Mcilroy J.S."/>
            <person name="Karst M S."/>
            <person name="Albertsen M."/>
        </authorList>
    </citation>
    <scope>NUCLEOTIDE SEQUENCE</scope>
    <source>
        <strain evidence="7">Cfx-K</strain>
    </source>
</reference>
<name>A0A160T7B7_9CHLR</name>
<dbReference type="SUPFAM" id="SSF53756">
    <property type="entry name" value="UDP-Glycosyltransferase/glycogen phosphorylase"/>
    <property type="match status" value="1"/>
</dbReference>
<organism evidence="7 8">
    <name type="scientific">Candidatus Promineifilum breve</name>
    <dbReference type="NCBI Taxonomy" id="1806508"/>
    <lineage>
        <taxon>Bacteria</taxon>
        <taxon>Bacillati</taxon>
        <taxon>Chloroflexota</taxon>
        <taxon>Ardenticatenia</taxon>
        <taxon>Candidatus Promineifilales</taxon>
        <taxon>Candidatus Promineifilaceae</taxon>
        <taxon>Candidatus Promineifilum</taxon>
    </lineage>
</organism>
<dbReference type="InterPro" id="IPR050519">
    <property type="entry name" value="Glycosyltransf_28_UgtP"/>
</dbReference>
<protein>
    <submittedName>
        <fullName evidence="7">Monogalactosyldiacylglycerol synthase family protein</fullName>
    </submittedName>
</protein>
<evidence type="ECO:0000259" key="5">
    <source>
        <dbReference type="Pfam" id="PF04101"/>
    </source>
</evidence>
<dbReference type="GO" id="GO:0016020">
    <property type="term" value="C:membrane"/>
    <property type="evidence" value="ECO:0007669"/>
    <property type="project" value="UniProtKB-SubCell"/>
</dbReference>
<dbReference type="Pfam" id="PF04101">
    <property type="entry name" value="Glyco_tran_28_C"/>
    <property type="match status" value="1"/>
</dbReference>
<keyword evidence="3" id="KW-0328">Glycosyltransferase</keyword>
<keyword evidence="8" id="KW-1185">Reference proteome</keyword>
<evidence type="ECO:0000256" key="4">
    <source>
        <dbReference type="ARBA" id="ARBA00022679"/>
    </source>
</evidence>
<evidence type="ECO:0000256" key="3">
    <source>
        <dbReference type="ARBA" id="ARBA00022676"/>
    </source>
</evidence>
<dbReference type="InterPro" id="IPR007235">
    <property type="entry name" value="Glyco_trans_28_C"/>
</dbReference>
<dbReference type="KEGG" id="pbf:CFX0092_B0328"/>
<feature type="domain" description="Diacylglycerol glucosyltransferase N-terminal" evidence="6">
    <location>
        <begin position="17"/>
        <end position="185"/>
    </location>
</feature>
<dbReference type="RefSeq" id="WP_162292532.1">
    <property type="nucleotide sequence ID" value="NZ_LN890656.1"/>
</dbReference>
<comment type="subcellular location">
    <subcellularLocation>
        <location evidence="1">Membrane</location>
    </subcellularLocation>
</comment>
<evidence type="ECO:0000313" key="8">
    <source>
        <dbReference type="Proteomes" id="UP000215027"/>
    </source>
</evidence>
<feature type="domain" description="Glycosyl transferase family 28 C-terminal" evidence="5">
    <location>
        <begin position="229"/>
        <end position="355"/>
    </location>
</feature>
<evidence type="ECO:0000259" key="6">
    <source>
        <dbReference type="Pfam" id="PF06925"/>
    </source>
</evidence>
<proteinExistence type="inferred from homology"/>